<evidence type="ECO:0000313" key="4">
    <source>
        <dbReference type="Proteomes" id="UP000005408"/>
    </source>
</evidence>
<dbReference type="EnsemblMetazoa" id="G24422.2">
    <property type="protein sequence ID" value="G24422.2:cds"/>
    <property type="gene ID" value="G24422"/>
</dbReference>
<evidence type="ECO:0000256" key="1">
    <source>
        <dbReference type="SAM" id="Phobius"/>
    </source>
</evidence>
<proteinExistence type="predicted"/>
<accession>A0A8W8KPU5</accession>
<feature type="transmembrane region" description="Helical" evidence="1">
    <location>
        <begin position="34"/>
        <end position="57"/>
    </location>
</feature>
<feature type="chain" id="PRO_5036503272" description="Kazal-like domain-containing protein" evidence="2">
    <location>
        <begin position="25"/>
        <end position="161"/>
    </location>
</feature>
<reference evidence="3" key="1">
    <citation type="submission" date="2022-08" db="UniProtKB">
        <authorList>
            <consortium name="EnsemblMetazoa"/>
        </authorList>
    </citation>
    <scope>IDENTIFICATION</scope>
    <source>
        <strain evidence="3">05x7-T-G4-1.051#20</strain>
    </source>
</reference>
<evidence type="ECO:0008006" key="5">
    <source>
        <dbReference type="Google" id="ProtNLM"/>
    </source>
</evidence>
<keyword evidence="2" id="KW-0732">Signal</keyword>
<dbReference type="AlphaFoldDB" id="A0A8W8KPU5"/>
<protein>
    <recommendedName>
        <fullName evidence="5">Kazal-like domain-containing protein</fullName>
    </recommendedName>
</protein>
<evidence type="ECO:0000313" key="3">
    <source>
        <dbReference type="EnsemblMetazoa" id="G24422.2:cds"/>
    </source>
</evidence>
<organism evidence="3 4">
    <name type="scientific">Magallana gigas</name>
    <name type="common">Pacific oyster</name>
    <name type="synonym">Crassostrea gigas</name>
    <dbReference type="NCBI Taxonomy" id="29159"/>
    <lineage>
        <taxon>Eukaryota</taxon>
        <taxon>Metazoa</taxon>
        <taxon>Spiralia</taxon>
        <taxon>Lophotrochozoa</taxon>
        <taxon>Mollusca</taxon>
        <taxon>Bivalvia</taxon>
        <taxon>Autobranchia</taxon>
        <taxon>Pteriomorphia</taxon>
        <taxon>Ostreida</taxon>
        <taxon>Ostreoidea</taxon>
        <taxon>Ostreidae</taxon>
        <taxon>Magallana</taxon>
    </lineage>
</organism>
<keyword evidence="4" id="KW-1185">Reference proteome</keyword>
<dbReference type="Proteomes" id="UP000005408">
    <property type="component" value="Unassembled WGS sequence"/>
</dbReference>
<name>A0A8W8KPU5_MAGGI</name>
<sequence length="161" mass="17170">MQMQTITRGLFVWTVLFGVCCMQAVPPQPAQSGLISGTIIAAGSIGIAALAASAALAAMSDRENSKNCNCKDQPQEPETTCDVVLAAERQKCEEEKKVLYCEVQEDAFSICKTTNQGICEEVFGGPSANSCIACLNKFEDETGCKGSVDCVFMNGVCIYDD</sequence>
<keyword evidence="1" id="KW-0472">Membrane</keyword>
<keyword evidence="1" id="KW-1133">Transmembrane helix</keyword>
<evidence type="ECO:0000256" key="2">
    <source>
        <dbReference type="SAM" id="SignalP"/>
    </source>
</evidence>
<keyword evidence="1" id="KW-0812">Transmembrane</keyword>
<feature type="signal peptide" evidence="2">
    <location>
        <begin position="1"/>
        <end position="24"/>
    </location>
</feature>